<dbReference type="Proteomes" id="UP000094578">
    <property type="component" value="Unassembled WGS sequence"/>
</dbReference>
<proteinExistence type="predicted"/>
<comment type="caution">
    <text evidence="6">The sequence shown here is derived from an EMBL/GenBank/DDBJ whole genome shotgun (WGS) entry which is preliminary data.</text>
</comment>
<sequence>MTTTKKELKKETILKAAAHVVREEGVDKLTLEAVAKQAGISKGGLLYHFPNKEELILGMVERMSNHFTGELYQRAEQDSDSKGKWTRAYVETSFSEEQDVDGLYTALSVAHFTHPKMLKLLQEDYQDIQHKLEHDELDPVRATMARLVVDGLWFAGMFGLAPPDDKLQQQIMEELRNYIKEQS</sequence>
<dbReference type="InterPro" id="IPR041479">
    <property type="entry name" value="TetR_CgmR_C"/>
</dbReference>
<evidence type="ECO:0000256" key="1">
    <source>
        <dbReference type="ARBA" id="ARBA00023015"/>
    </source>
</evidence>
<dbReference type="PATRIC" id="fig|1886670.3.peg.1010"/>
<dbReference type="GO" id="GO:0000976">
    <property type="term" value="F:transcription cis-regulatory region binding"/>
    <property type="evidence" value="ECO:0007669"/>
    <property type="project" value="TreeGrafter"/>
</dbReference>
<dbReference type="Gene3D" id="1.10.357.10">
    <property type="entry name" value="Tetracycline Repressor, domain 2"/>
    <property type="match status" value="1"/>
</dbReference>
<dbReference type="EMBL" id="MDER01000030">
    <property type="protein sequence ID" value="ODP29505.1"/>
    <property type="molecule type" value="Genomic_DNA"/>
</dbReference>
<reference evidence="6 7" key="1">
    <citation type="submission" date="2016-08" db="EMBL/GenBank/DDBJ databases">
        <title>Genome sequencing of Paenibacillus sp. TI45-13ar, isolated from Korean traditional nuruk.</title>
        <authorList>
            <person name="Kim S.-J."/>
        </authorList>
    </citation>
    <scope>NUCLEOTIDE SEQUENCE [LARGE SCALE GENOMIC DNA]</scope>
    <source>
        <strain evidence="6 7">TI45-13ar</strain>
    </source>
</reference>
<dbReference type="PANTHER" id="PTHR30055:SF234">
    <property type="entry name" value="HTH-TYPE TRANSCRIPTIONAL REGULATOR BETI"/>
    <property type="match status" value="1"/>
</dbReference>
<name>A0A1E3L8J1_9BACL</name>
<dbReference type="SUPFAM" id="SSF48498">
    <property type="entry name" value="Tetracyclin repressor-like, C-terminal domain"/>
    <property type="match status" value="1"/>
</dbReference>
<dbReference type="InterPro" id="IPR036271">
    <property type="entry name" value="Tet_transcr_reg_TetR-rel_C_sf"/>
</dbReference>
<dbReference type="InterPro" id="IPR009057">
    <property type="entry name" value="Homeodomain-like_sf"/>
</dbReference>
<dbReference type="GO" id="GO:0003700">
    <property type="term" value="F:DNA-binding transcription factor activity"/>
    <property type="evidence" value="ECO:0007669"/>
    <property type="project" value="TreeGrafter"/>
</dbReference>
<accession>A0A1E3L8J1</accession>
<keyword evidence="2 4" id="KW-0238">DNA-binding</keyword>
<evidence type="ECO:0000259" key="5">
    <source>
        <dbReference type="PROSITE" id="PS50977"/>
    </source>
</evidence>
<dbReference type="PRINTS" id="PR00455">
    <property type="entry name" value="HTHTETR"/>
</dbReference>
<dbReference type="InterPro" id="IPR050109">
    <property type="entry name" value="HTH-type_TetR-like_transc_reg"/>
</dbReference>
<dbReference type="Pfam" id="PF00440">
    <property type="entry name" value="TetR_N"/>
    <property type="match status" value="1"/>
</dbReference>
<evidence type="ECO:0000256" key="2">
    <source>
        <dbReference type="ARBA" id="ARBA00023125"/>
    </source>
</evidence>
<dbReference type="PANTHER" id="PTHR30055">
    <property type="entry name" value="HTH-TYPE TRANSCRIPTIONAL REGULATOR RUTR"/>
    <property type="match status" value="1"/>
</dbReference>
<dbReference type="RefSeq" id="WP_069326440.1">
    <property type="nucleotide sequence ID" value="NZ_MDER01000030.1"/>
</dbReference>
<evidence type="ECO:0000313" key="7">
    <source>
        <dbReference type="Proteomes" id="UP000094578"/>
    </source>
</evidence>
<protein>
    <recommendedName>
        <fullName evidence="5">HTH tetR-type domain-containing protein</fullName>
    </recommendedName>
</protein>
<dbReference type="InterPro" id="IPR001647">
    <property type="entry name" value="HTH_TetR"/>
</dbReference>
<dbReference type="PROSITE" id="PS50977">
    <property type="entry name" value="HTH_TETR_2"/>
    <property type="match status" value="1"/>
</dbReference>
<keyword evidence="7" id="KW-1185">Reference proteome</keyword>
<dbReference type="Pfam" id="PF17937">
    <property type="entry name" value="TetR_C_28"/>
    <property type="match status" value="1"/>
</dbReference>
<gene>
    <name evidence="6" type="ORF">PTI45_00988</name>
</gene>
<organism evidence="6 7">
    <name type="scientific">Paenibacillus nuruki</name>
    <dbReference type="NCBI Taxonomy" id="1886670"/>
    <lineage>
        <taxon>Bacteria</taxon>
        <taxon>Bacillati</taxon>
        <taxon>Bacillota</taxon>
        <taxon>Bacilli</taxon>
        <taxon>Bacillales</taxon>
        <taxon>Paenibacillaceae</taxon>
        <taxon>Paenibacillus</taxon>
    </lineage>
</organism>
<evidence type="ECO:0000256" key="3">
    <source>
        <dbReference type="ARBA" id="ARBA00023163"/>
    </source>
</evidence>
<feature type="domain" description="HTH tetR-type" evidence="5">
    <location>
        <begin position="7"/>
        <end position="67"/>
    </location>
</feature>
<dbReference type="SUPFAM" id="SSF46689">
    <property type="entry name" value="Homeodomain-like"/>
    <property type="match status" value="1"/>
</dbReference>
<keyword evidence="1" id="KW-0805">Transcription regulation</keyword>
<evidence type="ECO:0000313" key="6">
    <source>
        <dbReference type="EMBL" id="ODP29505.1"/>
    </source>
</evidence>
<evidence type="ECO:0000256" key="4">
    <source>
        <dbReference type="PROSITE-ProRule" id="PRU00335"/>
    </source>
</evidence>
<dbReference type="AlphaFoldDB" id="A0A1E3L8J1"/>
<keyword evidence="3" id="KW-0804">Transcription</keyword>
<feature type="DNA-binding region" description="H-T-H motif" evidence="4">
    <location>
        <begin position="30"/>
        <end position="49"/>
    </location>
</feature>
<dbReference type="STRING" id="1886670.PTI45_00988"/>